<reference evidence="2" key="1">
    <citation type="submission" date="2020-06" db="EMBL/GenBank/DDBJ databases">
        <authorList>
            <person name="Li T."/>
            <person name="Hu X."/>
            <person name="Zhang T."/>
            <person name="Song X."/>
            <person name="Zhang H."/>
            <person name="Dai N."/>
            <person name="Sheng W."/>
            <person name="Hou X."/>
            <person name="Wei L."/>
        </authorList>
    </citation>
    <scope>NUCLEOTIDE SEQUENCE</scope>
    <source>
        <strain evidence="2">G02</strain>
        <tissue evidence="2">Leaf</tissue>
    </source>
</reference>
<dbReference type="EMBL" id="JACGWJ010000001">
    <property type="protein sequence ID" value="KAL0441226.1"/>
    <property type="molecule type" value="Genomic_DNA"/>
</dbReference>
<organism evidence="2">
    <name type="scientific">Sesamum radiatum</name>
    <name type="common">Black benniseed</name>
    <dbReference type="NCBI Taxonomy" id="300843"/>
    <lineage>
        <taxon>Eukaryota</taxon>
        <taxon>Viridiplantae</taxon>
        <taxon>Streptophyta</taxon>
        <taxon>Embryophyta</taxon>
        <taxon>Tracheophyta</taxon>
        <taxon>Spermatophyta</taxon>
        <taxon>Magnoliopsida</taxon>
        <taxon>eudicotyledons</taxon>
        <taxon>Gunneridae</taxon>
        <taxon>Pentapetalae</taxon>
        <taxon>asterids</taxon>
        <taxon>lamiids</taxon>
        <taxon>Lamiales</taxon>
        <taxon>Pedaliaceae</taxon>
        <taxon>Sesamum</taxon>
    </lineage>
</organism>
<dbReference type="AlphaFoldDB" id="A0AAW2WKH8"/>
<comment type="caution">
    <text evidence="2">The sequence shown here is derived from an EMBL/GenBank/DDBJ whole genome shotgun (WGS) entry which is preliminary data.</text>
</comment>
<sequence length="104" mass="11717">MMLRFGRISGSRDHSPSDRLNPPPPPNGLENTIVAALIDLDSGKWDRSIILALFDTQDRDYILGIPLVHIDQPVIPYWHFSQNGVFSIKSAYSVAQKTEKPIFL</sequence>
<gene>
    <name evidence="2" type="ORF">Sradi_0061500</name>
</gene>
<name>A0AAW2WKH8_SESRA</name>
<accession>A0AAW2WKH8</accession>
<evidence type="ECO:0000256" key="1">
    <source>
        <dbReference type="SAM" id="MobiDB-lite"/>
    </source>
</evidence>
<evidence type="ECO:0000313" key="2">
    <source>
        <dbReference type="EMBL" id="KAL0441226.1"/>
    </source>
</evidence>
<feature type="region of interest" description="Disordered" evidence="1">
    <location>
        <begin position="1"/>
        <end position="27"/>
    </location>
</feature>
<protein>
    <submittedName>
        <fullName evidence="2">Uncharacterized protein</fullName>
    </submittedName>
</protein>
<reference evidence="2" key="2">
    <citation type="journal article" date="2024" name="Plant">
        <title>Genomic evolution and insights into agronomic trait innovations of Sesamum species.</title>
        <authorList>
            <person name="Miao H."/>
            <person name="Wang L."/>
            <person name="Qu L."/>
            <person name="Liu H."/>
            <person name="Sun Y."/>
            <person name="Le M."/>
            <person name="Wang Q."/>
            <person name="Wei S."/>
            <person name="Zheng Y."/>
            <person name="Lin W."/>
            <person name="Duan Y."/>
            <person name="Cao H."/>
            <person name="Xiong S."/>
            <person name="Wang X."/>
            <person name="Wei L."/>
            <person name="Li C."/>
            <person name="Ma Q."/>
            <person name="Ju M."/>
            <person name="Zhao R."/>
            <person name="Li G."/>
            <person name="Mu C."/>
            <person name="Tian Q."/>
            <person name="Mei H."/>
            <person name="Zhang T."/>
            <person name="Gao T."/>
            <person name="Zhang H."/>
        </authorList>
    </citation>
    <scope>NUCLEOTIDE SEQUENCE</scope>
    <source>
        <strain evidence="2">G02</strain>
    </source>
</reference>
<proteinExistence type="predicted"/>